<evidence type="ECO:0008006" key="3">
    <source>
        <dbReference type="Google" id="ProtNLM"/>
    </source>
</evidence>
<evidence type="ECO:0000313" key="1">
    <source>
        <dbReference type="EMBL" id="BBY02453.1"/>
    </source>
</evidence>
<dbReference type="KEGG" id="mseo:MSEO_29520"/>
<reference evidence="1 2" key="1">
    <citation type="journal article" date="2019" name="Emerg. Microbes Infect.">
        <title>Comprehensive subspecies identification of 175 nontuberculous mycobacteria species based on 7547 genomic profiles.</title>
        <authorList>
            <person name="Matsumoto Y."/>
            <person name="Kinjo T."/>
            <person name="Motooka D."/>
            <person name="Nabeya D."/>
            <person name="Jung N."/>
            <person name="Uechi K."/>
            <person name="Horii T."/>
            <person name="Iida T."/>
            <person name="Fujita J."/>
            <person name="Nakamura S."/>
        </authorList>
    </citation>
    <scope>NUCLEOTIDE SEQUENCE [LARGE SCALE GENOMIC DNA]</scope>
    <source>
        <strain evidence="1 2">JCM 16018</strain>
    </source>
</reference>
<dbReference type="EMBL" id="AP022582">
    <property type="protein sequence ID" value="BBY02453.1"/>
    <property type="molecule type" value="Genomic_DNA"/>
</dbReference>
<sequence>MTGTPRDGAIEFTTYRKAAKARYLAADERVCVVIVNDDDPAEGVALWGRSRLIDPAAFIPARPEVGPTDVPDAVIDTVRERLEDGKRVVFRIEVDHSRPSRRVVAANAEA</sequence>
<dbReference type="Gene3D" id="2.30.110.10">
    <property type="entry name" value="Electron Transport, Fmn-binding Protein, Chain A"/>
    <property type="match status" value="1"/>
</dbReference>
<accession>A0A7I7P0Q0</accession>
<protein>
    <recommendedName>
        <fullName evidence="3">PPOX class F420-dependent enzyme</fullName>
    </recommendedName>
</protein>
<dbReference type="Proteomes" id="UP000466632">
    <property type="component" value="Chromosome"/>
</dbReference>
<proteinExistence type="predicted"/>
<gene>
    <name evidence="1" type="ORF">MSEO_29520</name>
</gene>
<dbReference type="SUPFAM" id="SSF50475">
    <property type="entry name" value="FMN-binding split barrel"/>
    <property type="match status" value="1"/>
</dbReference>
<evidence type="ECO:0000313" key="2">
    <source>
        <dbReference type="Proteomes" id="UP000466632"/>
    </source>
</evidence>
<dbReference type="InterPro" id="IPR012349">
    <property type="entry name" value="Split_barrel_FMN-bd"/>
</dbReference>
<keyword evidence="2" id="KW-1185">Reference proteome</keyword>
<organism evidence="1 2">
    <name type="scientific">Mycobacterium seoulense</name>
    <dbReference type="NCBI Taxonomy" id="386911"/>
    <lineage>
        <taxon>Bacteria</taxon>
        <taxon>Bacillati</taxon>
        <taxon>Actinomycetota</taxon>
        <taxon>Actinomycetes</taxon>
        <taxon>Mycobacteriales</taxon>
        <taxon>Mycobacteriaceae</taxon>
        <taxon>Mycobacterium</taxon>
    </lineage>
</organism>
<dbReference type="AlphaFoldDB" id="A0A7I7P0Q0"/>
<name>A0A7I7P0Q0_9MYCO</name>